<dbReference type="InterPro" id="IPR038408">
    <property type="entry name" value="GNK2_sf"/>
</dbReference>
<dbReference type="GO" id="GO:0005576">
    <property type="term" value="C:extracellular region"/>
    <property type="evidence" value="ECO:0007669"/>
    <property type="project" value="UniProtKB-SubCell"/>
</dbReference>
<dbReference type="PANTHER" id="PTHR32411:SF43">
    <property type="entry name" value="CYSTEINE-RICH REPEAT SECRETORY PROTEIN 38"/>
    <property type="match status" value="1"/>
</dbReference>
<evidence type="ECO:0000313" key="8">
    <source>
        <dbReference type="EMBL" id="KAB1210128.1"/>
    </source>
</evidence>
<dbReference type="Gene3D" id="3.30.430.20">
    <property type="entry name" value="Gnk2 domain, C-X8-C-X2-C motif"/>
    <property type="match status" value="2"/>
</dbReference>
<feature type="signal peptide" evidence="6">
    <location>
        <begin position="1"/>
        <end position="25"/>
    </location>
</feature>
<dbReference type="OrthoDB" id="1731016at2759"/>
<comment type="caution">
    <text evidence="8">The sequence shown here is derived from an EMBL/GenBank/DDBJ whole genome shotgun (WGS) entry which is preliminary data.</text>
</comment>
<protein>
    <submittedName>
        <fullName evidence="8">Cysteine-rich repeat secretory protein 38</fullName>
    </submittedName>
</protein>
<evidence type="ECO:0000259" key="7">
    <source>
        <dbReference type="PROSITE" id="PS51473"/>
    </source>
</evidence>
<organism evidence="8 9">
    <name type="scientific">Morella rubra</name>
    <name type="common">Chinese bayberry</name>
    <dbReference type="NCBI Taxonomy" id="262757"/>
    <lineage>
        <taxon>Eukaryota</taxon>
        <taxon>Viridiplantae</taxon>
        <taxon>Streptophyta</taxon>
        <taxon>Embryophyta</taxon>
        <taxon>Tracheophyta</taxon>
        <taxon>Spermatophyta</taxon>
        <taxon>Magnoliopsida</taxon>
        <taxon>eudicotyledons</taxon>
        <taxon>Gunneridae</taxon>
        <taxon>Pentapetalae</taxon>
        <taxon>rosids</taxon>
        <taxon>fabids</taxon>
        <taxon>Fagales</taxon>
        <taxon>Myricaceae</taxon>
        <taxon>Morella</taxon>
    </lineage>
</organism>
<evidence type="ECO:0000256" key="1">
    <source>
        <dbReference type="ARBA" id="ARBA00004613"/>
    </source>
</evidence>
<evidence type="ECO:0000256" key="6">
    <source>
        <dbReference type="SAM" id="SignalP"/>
    </source>
</evidence>
<dbReference type="FunFam" id="3.30.430.20:FF:000002">
    <property type="entry name" value="Cysteine-rich receptor-like protein kinase 10"/>
    <property type="match status" value="1"/>
</dbReference>
<dbReference type="PANTHER" id="PTHR32411">
    <property type="entry name" value="CYSTEINE-RICH REPEAT SECRETORY PROTEIN 38-RELATED"/>
    <property type="match status" value="1"/>
</dbReference>
<sequence>MSSFKFTSSLINILFFVLLLHTVFGANPIYQICSTSDNFTTRNDDPYGTNLKKLMGYLSYSTPPSGFSFSSMGNNKYRPYGLALCRGDVSDIDCGSCVIEAASQVRQYCLYNKSAITWYDNCLVKYSNKNFSGQIDFQNVVYAWSFQNASDPTTFNPKARKLLRALARRATESQKMYAAGISKLGESLSIYGLVQCTRDLSGNDCNSCLQDAIKLQPECCDGKQGGRVMTGSCYFRYETYPFVKA</sequence>
<gene>
    <name evidence="8" type="ORF">CJ030_MR6G022740</name>
</gene>
<feature type="domain" description="Gnk2-homologous" evidence="7">
    <location>
        <begin position="27"/>
        <end position="131"/>
    </location>
</feature>
<keyword evidence="2" id="KW-0964">Secreted</keyword>
<reference evidence="8 9" key="1">
    <citation type="journal article" date="2019" name="Plant Biotechnol. J.">
        <title>The red bayberry genome and genetic basis of sex determination.</title>
        <authorList>
            <person name="Jia H.M."/>
            <person name="Jia H.J."/>
            <person name="Cai Q.L."/>
            <person name="Wang Y."/>
            <person name="Zhao H.B."/>
            <person name="Yang W.F."/>
            <person name="Wang G.Y."/>
            <person name="Li Y.H."/>
            <person name="Zhan D.L."/>
            <person name="Shen Y.T."/>
            <person name="Niu Q.F."/>
            <person name="Chang L."/>
            <person name="Qiu J."/>
            <person name="Zhao L."/>
            <person name="Xie H.B."/>
            <person name="Fu W.Y."/>
            <person name="Jin J."/>
            <person name="Li X.W."/>
            <person name="Jiao Y."/>
            <person name="Zhou C.C."/>
            <person name="Tu T."/>
            <person name="Chai C.Y."/>
            <person name="Gao J.L."/>
            <person name="Fan L.J."/>
            <person name="van de Weg E."/>
            <person name="Wang J.Y."/>
            <person name="Gao Z.S."/>
        </authorList>
    </citation>
    <scope>NUCLEOTIDE SEQUENCE [LARGE SCALE GENOMIC DNA]</scope>
    <source>
        <tissue evidence="8">Leaves</tissue>
    </source>
</reference>
<evidence type="ECO:0000313" key="9">
    <source>
        <dbReference type="Proteomes" id="UP000516437"/>
    </source>
</evidence>
<evidence type="ECO:0000256" key="4">
    <source>
        <dbReference type="ARBA" id="ARBA00022737"/>
    </source>
</evidence>
<dbReference type="Pfam" id="PF01657">
    <property type="entry name" value="Stress-antifung"/>
    <property type="match status" value="2"/>
</dbReference>
<dbReference type="CDD" id="cd23509">
    <property type="entry name" value="Gnk2-like"/>
    <property type="match status" value="2"/>
</dbReference>
<feature type="domain" description="Gnk2-homologous" evidence="7">
    <location>
        <begin position="137"/>
        <end position="242"/>
    </location>
</feature>
<evidence type="ECO:0000256" key="2">
    <source>
        <dbReference type="ARBA" id="ARBA00022525"/>
    </source>
</evidence>
<dbReference type="PROSITE" id="PS51473">
    <property type="entry name" value="GNK2"/>
    <property type="match status" value="2"/>
</dbReference>
<keyword evidence="3 6" id="KW-0732">Signal</keyword>
<feature type="chain" id="PRO_5025688189" evidence="6">
    <location>
        <begin position="26"/>
        <end position="245"/>
    </location>
</feature>
<proteinExistence type="inferred from homology"/>
<keyword evidence="4" id="KW-0677">Repeat</keyword>
<evidence type="ECO:0000256" key="3">
    <source>
        <dbReference type="ARBA" id="ARBA00022729"/>
    </source>
</evidence>
<name>A0A6A1VE53_9ROSI</name>
<evidence type="ECO:0000256" key="5">
    <source>
        <dbReference type="ARBA" id="ARBA00038515"/>
    </source>
</evidence>
<dbReference type="InterPro" id="IPR002902">
    <property type="entry name" value="GNK2"/>
</dbReference>
<dbReference type="AlphaFoldDB" id="A0A6A1VE53"/>
<dbReference type="InterPro" id="IPR050581">
    <property type="entry name" value="CRR_secretory_protein"/>
</dbReference>
<accession>A0A6A1VE53</accession>
<keyword evidence="9" id="KW-1185">Reference proteome</keyword>
<comment type="similarity">
    <text evidence="5">Belongs to the cysteine-rich repeat secretory protein family.</text>
</comment>
<dbReference type="EMBL" id="RXIC02000024">
    <property type="protein sequence ID" value="KAB1210128.1"/>
    <property type="molecule type" value="Genomic_DNA"/>
</dbReference>
<comment type="subcellular location">
    <subcellularLocation>
        <location evidence="1">Secreted</location>
    </subcellularLocation>
</comment>
<dbReference type="Proteomes" id="UP000516437">
    <property type="component" value="Chromosome 6"/>
</dbReference>